<dbReference type="PROSITE" id="PS50053">
    <property type="entry name" value="UBIQUITIN_2"/>
    <property type="match status" value="1"/>
</dbReference>
<organism evidence="4 5">
    <name type="scientific">Amborella trichopoda</name>
    <dbReference type="NCBI Taxonomy" id="13333"/>
    <lineage>
        <taxon>Eukaryota</taxon>
        <taxon>Viridiplantae</taxon>
        <taxon>Streptophyta</taxon>
        <taxon>Embryophyta</taxon>
        <taxon>Tracheophyta</taxon>
        <taxon>Spermatophyta</taxon>
        <taxon>Magnoliopsida</taxon>
        <taxon>Amborellales</taxon>
        <taxon>Amborellaceae</taxon>
        <taxon>Amborella</taxon>
    </lineage>
</organism>
<dbReference type="InterPro" id="IPR029071">
    <property type="entry name" value="Ubiquitin-like_domsf"/>
</dbReference>
<dbReference type="HOGENOM" id="CLU_000288_18_15_1"/>
<evidence type="ECO:0000313" key="4">
    <source>
        <dbReference type="EMBL" id="ERN08984.1"/>
    </source>
</evidence>
<keyword evidence="5" id="KW-1185">Reference proteome</keyword>
<accession>W1PMF9</accession>
<dbReference type="InterPro" id="IPR001611">
    <property type="entry name" value="Leu-rich_rpt"/>
</dbReference>
<dbReference type="Gene3D" id="3.80.10.10">
    <property type="entry name" value="Ribonuclease Inhibitor"/>
    <property type="match status" value="1"/>
</dbReference>
<dbReference type="InterPro" id="IPR003591">
    <property type="entry name" value="Leu-rich_rpt_typical-subtyp"/>
</dbReference>
<dbReference type="OMA" id="ENIGGCA"/>
<dbReference type="GO" id="GO:0005737">
    <property type="term" value="C:cytoplasm"/>
    <property type="evidence" value="ECO:0000318"/>
    <property type="project" value="GO_Central"/>
</dbReference>
<dbReference type="PANTHER" id="PTHR48051:SF1">
    <property type="entry name" value="RAS SUPPRESSOR PROTEIN 1"/>
    <property type="match status" value="1"/>
</dbReference>
<name>W1PMF9_AMBTC</name>
<evidence type="ECO:0000313" key="5">
    <source>
        <dbReference type="Proteomes" id="UP000017836"/>
    </source>
</evidence>
<dbReference type="PROSITE" id="PS51450">
    <property type="entry name" value="LRR"/>
    <property type="match status" value="1"/>
</dbReference>
<dbReference type="SUPFAM" id="SSF52058">
    <property type="entry name" value="L domain-like"/>
    <property type="match status" value="1"/>
</dbReference>
<evidence type="ECO:0000259" key="3">
    <source>
        <dbReference type="PROSITE" id="PS50053"/>
    </source>
</evidence>
<dbReference type="PANTHER" id="PTHR48051">
    <property type="match status" value="1"/>
</dbReference>
<gene>
    <name evidence="4" type="ORF">AMTR_s00153p00043430</name>
</gene>
<evidence type="ECO:0000256" key="2">
    <source>
        <dbReference type="ARBA" id="ARBA00022737"/>
    </source>
</evidence>
<feature type="domain" description="Ubiquitin-like" evidence="3">
    <location>
        <begin position="11"/>
        <end position="79"/>
    </location>
</feature>
<reference evidence="5" key="1">
    <citation type="journal article" date="2013" name="Science">
        <title>The Amborella genome and the evolution of flowering plants.</title>
        <authorList>
            <consortium name="Amborella Genome Project"/>
        </authorList>
    </citation>
    <scope>NUCLEOTIDE SEQUENCE [LARGE SCALE GENOMIC DNA]</scope>
</reference>
<dbReference type="SMART" id="SM00369">
    <property type="entry name" value="LRR_TYP"/>
    <property type="match status" value="3"/>
</dbReference>
<dbReference type="InterPro" id="IPR050216">
    <property type="entry name" value="LRR_domain-containing"/>
</dbReference>
<dbReference type="CDD" id="cd17039">
    <property type="entry name" value="Ubl_ubiquitin_like"/>
    <property type="match status" value="1"/>
</dbReference>
<keyword evidence="1" id="KW-0433">Leucine-rich repeat</keyword>
<dbReference type="Pfam" id="PF13855">
    <property type="entry name" value="LRR_8"/>
    <property type="match status" value="2"/>
</dbReference>
<dbReference type="Proteomes" id="UP000017836">
    <property type="component" value="Unassembled WGS sequence"/>
</dbReference>
<dbReference type="SMART" id="SM00213">
    <property type="entry name" value="UBQ"/>
    <property type="match status" value="1"/>
</dbReference>
<dbReference type="STRING" id="13333.W1PMF9"/>
<dbReference type="Gene3D" id="3.10.20.90">
    <property type="entry name" value="Phosphatidylinositol 3-kinase Catalytic Subunit, Chain A, domain 1"/>
    <property type="match status" value="1"/>
</dbReference>
<dbReference type="SUPFAM" id="SSF54236">
    <property type="entry name" value="Ubiquitin-like"/>
    <property type="match status" value="1"/>
</dbReference>
<dbReference type="SMART" id="SM00364">
    <property type="entry name" value="LRR_BAC"/>
    <property type="match status" value="3"/>
</dbReference>
<proteinExistence type="predicted"/>
<dbReference type="AlphaFoldDB" id="W1PMF9"/>
<dbReference type="Pfam" id="PF00240">
    <property type="entry name" value="ubiquitin"/>
    <property type="match status" value="1"/>
</dbReference>
<dbReference type="Gramene" id="ERN08984">
    <property type="protein sequence ID" value="ERN08984"/>
    <property type="gene ID" value="AMTR_s00153p00043430"/>
</dbReference>
<protein>
    <recommendedName>
        <fullName evidence="3">Ubiquitin-like domain-containing protein</fullName>
    </recommendedName>
</protein>
<sequence>MEKGEGEEPPFTLHVKFSGKTLSLTVSPSESVSHIKSLLQTLTNVLPRGQKLIFKGKILVDSLSLKSLGLSEGSKIMLMASHGLHQGDGPMNASIPHSSNLMDISLNQAGNVKIEAPAGKSRLERWRLTGIVALSECNLKVVPEEIWACGAAIRVLDLSHNALQELPIAIGSLSSLRKLLLNANALLDKKICWEGVTALKSLTILSLNHNQLTTLPSAIGALSSLKQLQIEHNMLTSLPKEIGQLTSLEILKVDNNSLTYVIAPKSS</sequence>
<evidence type="ECO:0000256" key="1">
    <source>
        <dbReference type="ARBA" id="ARBA00022614"/>
    </source>
</evidence>
<dbReference type="InterPro" id="IPR032675">
    <property type="entry name" value="LRR_dom_sf"/>
</dbReference>
<dbReference type="PRINTS" id="PR00019">
    <property type="entry name" value="LEURICHRPT"/>
</dbReference>
<dbReference type="eggNOG" id="KOG0619">
    <property type="taxonomic scope" value="Eukaryota"/>
</dbReference>
<dbReference type="EMBL" id="KI393119">
    <property type="protein sequence ID" value="ERN08984.1"/>
    <property type="molecule type" value="Genomic_DNA"/>
</dbReference>
<dbReference type="InterPro" id="IPR000626">
    <property type="entry name" value="Ubiquitin-like_dom"/>
</dbReference>
<keyword evidence="2" id="KW-0677">Repeat</keyword>